<dbReference type="EMBL" id="DRNF01000330">
    <property type="protein sequence ID" value="HHJ81016.1"/>
    <property type="molecule type" value="Genomic_DNA"/>
</dbReference>
<evidence type="ECO:0000313" key="2">
    <source>
        <dbReference type="EMBL" id="HHJ81016.1"/>
    </source>
</evidence>
<gene>
    <name evidence="2" type="ORF">ENJ65_05235</name>
</gene>
<name>A0A832J7L9_9GAMM</name>
<comment type="caution">
    <text evidence="2">The sequence shown here is derived from an EMBL/GenBank/DDBJ whole genome shotgun (WGS) entry which is preliminary data.</text>
</comment>
<accession>A0A832J7L9</accession>
<feature type="chain" id="PRO_5032796900" description="Secreted protein" evidence="1">
    <location>
        <begin position="21"/>
        <end position="69"/>
    </location>
</feature>
<evidence type="ECO:0008006" key="3">
    <source>
        <dbReference type="Google" id="ProtNLM"/>
    </source>
</evidence>
<dbReference type="AlphaFoldDB" id="A0A832J7L9"/>
<keyword evidence="1" id="KW-0732">Signal</keyword>
<dbReference type="Proteomes" id="UP000885832">
    <property type="component" value="Unassembled WGS sequence"/>
</dbReference>
<feature type="signal peptide" evidence="1">
    <location>
        <begin position="1"/>
        <end position="20"/>
    </location>
</feature>
<organism evidence="2">
    <name type="scientific">Candidatus Tenderia electrophaga</name>
    <dbReference type="NCBI Taxonomy" id="1748243"/>
    <lineage>
        <taxon>Bacteria</taxon>
        <taxon>Pseudomonadati</taxon>
        <taxon>Pseudomonadota</taxon>
        <taxon>Gammaproteobacteria</taxon>
        <taxon>Candidatus Tenderiales</taxon>
        <taxon>Candidatus Tenderiaceae</taxon>
        <taxon>Candidatus Tenderia</taxon>
    </lineage>
</organism>
<sequence>MHKANFLLLSLCLVSTNIVADEAEESGAPDLEFLEFLGEWQDDGEAWLDTQKLEELAVKPTPATEVEDE</sequence>
<reference evidence="2" key="1">
    <citation type="journal article" date="2020" name="mSystems">
        <title>Genome- and Community-Level Interaction Insights into Carbon Utilization and Element Cycling Functions of Hydrothermarchaeota in Hydrothermal Sediment.</title>
        <authorList>
            <person name="Zhou Z."/>
            <person name="Liu Y."/>
            <person name="Xu W."/>
            <person name="Pan J."/>
            <person name="Luo Z.H."/>
            <person name="Li M."/>
        </authorList>
    </citation>
    <scope>NUCLEOTIDE SEQUENCE [LARGE SCALE GENOMIC DNA]</scope>
    <source>
        <strain evidence="2">HyVt-505</strain>
    </source>
</reference>
<protein>
    <recommendedName>
        <fullName evidence="3">Secreted protein</fullName>
    </recommendedName>
</protein>
<evidence type="ECO:0000256" key="1">
    <source>
        <dbReference type="SAM" id="SignalP"/>
    </source>
</evidence>
<proteinExistence type="predicted"/>